<feature type="compositionally biased region" description="Basic and acidic residues" evidence="4">
    <location>
        <begin position="643"/>
        <end position="662"/>
    </location>
</feature>
<dbReference type="Pfam" id="PF03781">
    <property type="entry name" value="FGE-sulfatase"/>
    <property type="match status" value="1"/>
</dbReference>
<dbReference type="SMART" id="SM00671">
    <property type="entry name" value="SEL1"/>
    <property type="match status" value="10"/>
</dbReference>
<dbReference type="InterPro" id="IPR008271">
    <property type="entry name" value="Ser/Thr_kinase_AS"/>
</dbReference>
<dbReference type="InterPro" id="IPR006597">
    <property type="entry name" value="Sel1-like"/>
</dbReference>
<evidence type="ECO:0000313" key="7">
    <source>
        <dbReference type="Proteomes" id="UP000464378"/>
    </source>
</evidence>
<dbReference type="Gene3D" id="3.90.1580.10">
    <property type="entry name" value="paralog of FGE (formylglycine-generating enzyme)"/>
    <property type="match status" value="1"/>
</dbReference>
<evidence type="ECO:0000256" key="4">
    <source>
        <dbReference type="SAM" id="MobiDB-lite"/>
    </source>
</evidence>
<evidence type="ECO:0000313" key="6">
    <source>
        <dbReference type="EMBL" id="VIP02000.1"/>
    </source>
</evidence>
<feature type="compositionally biased region" description="Basic and acidic residues" evidence="4">
    <location>
        <begin position="564"/>
        <end position="636"/>
    </location>
</feature>
<evidence type="ECO:0000256" key="2">
    <source>
        <dbReference type="ARBA" id="ARBA00022840"/>
    </source>
</evidence>
<protein>
    <recommendedName>
        <fullName evidence="5">Protein kinase domain-containing protein</fullName>
    </recommendedName>
</protein>
<gene>
    <name evidence="6" type="ORF">GMBLW1_19600</name>
</gene>
<accession>A0A6C2YK90</accession>
<dbReference type="Gene3D" id="1.10.510.10">
    <property type="entry name" value="Transferase(Phosphotransferase) domain 1"/>
    <property type="match status" value="1"/>
</dbReference>
<dbReference type="KEGG" id="tim:GMBLW1_19600"/>
<keyword evidence="6" id="KW-0418">Kinase</keyword>
<dbReference type="GO" id="GO:0004672">
    <property type="term" value="F:protein kinase activity"/>
    <property type="evidence" value="ECO:0007669"/>
    <property type="project" value="InterPro"/>
</dbReference>
<dbReference type="Pfam" id="PF08238">
    <property type="entry name" value="Sel1"/>
    <property type="match status" value="10"/>
</dbReference>
<dbReference type="InterPro" id="IPR005532">
    <property type="entry name" value="SUMF_dom"/>
</dbReference>
<dbReference type="InterPro" id="IPR011009">
    <property type="entry name" value="Kinase-like_dom_sf"/>
</dbReference>
<dbReference type="InterPro" id="IPR017441">
    <property type="entry name" value="Protein_kinase_ATP_BS"/>
</dbReference>
<keyword evidence="7" id="KW-1185">Reference proteome</keyword>
<dbReference type="Gene3D" id="1.25.40.10">
    <property type="entry name" value="Tetratricopeptide repeat domain"/>
    <property type="match status" value="3"/>
</dbReference>
<evidence type="ECO:0000256" key="3">
    <source>
        <dbReference type="PROSITE-ProRule" id="PRU10141"/>
    </source>
</evidence>
<dbReference type="InterPro" id="IPR050767">
    <property type="entry name" value="Sel1_AlgK"/>
</dbReference>
<dbReference type="CDD" id="cd14014">
    <property type="entry name" value="STKc_PknB_like"/>
    <property type="match status" value="1"/>
</dbReference>
<evidence type="ECO:0000256" key="1">
    <source>
        <dbReference type="ARBA" id="ARBA00022741"/>
    </source>
</evidence>
<proteinExistence type="predicted"/>
<evidence type="ECO:0000259" key="5">
    <source>
        <dbReference type="PROSITE" id="PS50011"/>
    </source>
</evidence>
<dbReference type="Proteomes" id="UP000464378">
    <property type="component" value="Chromosome"/>
</dbReference>
<dbReference type="EMBL" id="LR593887">
    <property type="protein sequence ID" value="VTS00087.1"/>
    <property type="molecule type" value="Genomic_DNA"/>
</dbReference>
<dbReference type="GO" id="GO:0005524">
    <property type="term" value="F:ATP binding"/>
    <property type="evidence" value="ECO:0007669"/>
    <property type="project" value="UniProtKB-UniRule"/>
</dbReference>
<dbReference type="InterPro" id="IPR016187">
    <property type="entry name" value="CTDL_fold"/>
</dbReference>
<dbReference type="PROSITE" id="PS00107">
    <property type="entry name" value="PROTEIN_KINASE_ATP"/>
    <property type="match status" value="1"/>
</dbReference>
<feature type="domain" description="Protein kinase" evidence="5">
    <location>
        <begin position="271"/>
        <end position="580"/>
    </location>
</feature>
<dbReference type="PROSITE" id="PS50011">
    <property type="entry name" value="PROTEIN_KINASE_DOM"/>
    <property type="match status" value="1"/>
</dbReference>
<dbReference type="SMART" id="SM00220">
    <property type="entry name" value="S_TKc"/>
    <property type="match status" value="1"/>
</dbReference>
<dbReference type="InParanoid" id="A0A6C2YK90"/>
<feature type="binding site" evidence="3">
    <location>
        <position position="306"/>
    </location>
    <ligand>
        <name>ATP</name>
        <dbReference type="ChEBI" id="CHEBI:30616"/>
    </ligand>
</feature>
<dbReference type="EMBL" id="LR586016">
    <property type="protein sequence ID" value="VIP02000.1"/>
    <property type="molecule type" value="Genomic_DNA"/>
</dbReference>
<keyword evidence="6" id="KW-0808">Transferase</keyword>
<feature type="region of interest" description="Disordered" evidence="4">
    <location>
        <begin position="543"/>
        <end position="663"/>
    </location>
</feature>
<dbReference type="PROSITE" id="PS00108">
    <property type="entry name" value="PROTEIN_KINASE_ST"/>
    <property type="match status" value="1"/>
</dbReference>
<dbReference type="PANTHER" id="PTHR11102:SF160">
    <property type="entry name" value="ERAD-ASSOCIATED E3 UBIQUITIN-PROTEIN LIGASE COMPONENT HRD3"/>
    <property type="match status" value="1"/>
</dbReference>
<dbReference type="SUPFAM" id="SSF81901">
    <property type="entry name" value="HCP-like"/>
    <property type="match status" value="2"/>
</dbReference>
<name>A0A6C2YK90_9BACT</name>
<dbReference type="RefSeq" id="WP_162657222.1">
    <property type="nucleotide sequence ID" value="NZ_LR593887.1"/>
</dbReference>
<dbReference type="SUPFAM" id="SSF56436">
    <property type="entry name" value="C-type lectin-like"/>
    <property type="match status" value="1"/>
</dbReference>
<dbReference type="InterPro" id="IPR011990">
    <property type="entry name" value="TPR-like_helical_dom_sf"/>
</dbReference>
<sequence>MSTVKERFFGLIRKCGGATKVVTNAVLSFVPGGAAMLPMVNAAIDSAQLIAQGDWEEQLLQLAKRNAGEAERLSRLLAALTTDLQPLCDAALDAVASGVRVESAVQELLSRDAALQGQVQQLGERIEAKLDATYAEVRDLHAKLDRLIDERNVSTSATAPLVVSVSNDAEREFLRQARERYRAQPAGVVSGEQWATLGDGLAAAGEFAAAVECQTLAANAPATTADERAEAHFKAYRAACELRRWEVALTELQAACALRPAEYRPFDLKRYEVLAILGAGGFGTVFHCRDRYKKDKRGQSLEYAIKTLHTADLDRDIESVFDEAHTLGVLEHPNIVRGLDQNFADSDRQQRPYLVLEYFAGPTLEAHLAGTGVLPLEDWLSVAEQIAAAVQAAHAEGVWHRDLKPGNVLVRREGSAWQVKVIDFGLAVKVPVARQVSQEVQAQASTTRAVSFTGTLEYAAPEQRGKLPGVKVGPYTDVFAFGKTCMWSLLGTLEPRGWHWKKLPEERRDGVQEFIERCAAEELSERLPNFDAVLTQLAALRGESKPTGPSAEELQREAAAQIETQRREREAAETRERERLEQARQEAERQRLQQEAEASERQKREAAEALERDRLEQARREAERQRLQQEAEASERQKRKQAKREATERVRGAAEAKQKAEKAANGLTIGDVWTNSVGMSFAYIPAGEFLMGSPVGVGKRGERPQHQVRISQPFWLGVTPVTRGQFAMFVSETGYRTAAETGKGGNGYIGDSWMMDASITWRSPWFTQTDEHPVVVVNYQDAQRFVQWLNTKGDAEYALPTEAQWEYACRAGTTTRYFFGDDEQRLGEFAWFDGNSGKQTHPVGEKAVNPWGLNDILGNVWEWCEDWFGPYISATATDPKGVSSGSNRVIRGGSWLNLAVRCRSSYRNSHSASRQGSNLGFRVAMQVRLDDAERLPRQTEELQTKAENQSSPGKLVSPWSEIESEFHDYLASSKAGNGTKGWLNRNVTRVPIWQQAAEEGCVPAMVLYGDCCDEGVGTPKHGEHAFRWYRKAAETGNSLAMSGIGWLYHRGHGVPQDYGEAMRWLRNAADASESLAMILIGWLYQNGQGVPQDYTEAMHWFRKAADAGNALAMRNIGVLHYNGQGLPQDYTEAMHWFRKAADAGNADAMNWMGWLYQKSEGVPQDYGEAMYWFRKAADAGVANAMNNIGMLFQYGQGVPQDYEEAMSWFRRAAEAGAAIAINNIGFLYQTGGGVLQDYSEAMRWFRKSADAGNALAMNNIGMLYNNGHGVPKDYGEAMRWFRKSADAGNALAMRNIGLMYRDGEGVRKDYCEAMGWYRRSADAGDASAMDYIGELYQFGLGVARDLKTAIEWYERAIAAGCNLAEESLVRARAELKKR</sequence>
<keyword evidence="2 3" id="KW-0067">ATP-binding</keyword>
<organism evidence="6">
    <name type="scientific">Tuwongella immobilis</name>
    <dbReference type="NCBI Taxonomy" id="692036"/>
    <lineage>
        <taxon>Bacteria</taxon>
        <taxon>Pseudomonadati</taxon>
        <taxon>Planctomycetota</taxon>
        <taxon>Planctomycetia</taxon>
        <taxon>Gemmatales</taxon>
        <taxon>Gemmataceae</taxon>
        <taxon>Tuwongella</taxon>
    </lineage>
</organism>
<dbReference type="InterPro" id="IPR000719">
    <property type="entry name" value="Prot_kinase_dom"/>
</dbReference>
<dbReference type="PANTHER" id="PTHR11102">
    <property type="entry name" value="SEL-1-LIKE PROTEIN"/>
    <property type="match status" value="1"/>
</dbReference>
<keyword evidence="1 3" id="KW-0547">Nucleotide-binding</keyword>
<dbReference type="InterPro" id="IPR042095">
    <property type="entry name" value="SUMF_sf"/>
</dbReference>
<dbReference type="Pfam" id="PF00069">
    <property type="entry name" value="Pkinase"/>
    <property type="match status" value="1"/>
</dbReference>
<dbReference type="CDD" id="cd06503">
    <property type="entry name" value="ATP-synt_Fo_b"/>
    <property type="match status" value="1"/>
</dbReference>
<reference evidence="6" key="1">
    <citation type="submission" date="2019-04" db="EMBL/GenBank/DDBJ databases">
        <authorList>
            <consortium name="Science for Life Laboratories"/>
        </authorList>
    </citation>
    <scope>NUCLEOTIDE SEQUENCE</scope>
    <source>
        <strain evidence="6">MBLW1</strain>
    </source>
</reference>
<dbReference type="SUPFAM" id="SSF56112">
    <property type="entry name" value="Protein kinase-like (PK-like)"/>
    <property type="match status" value="1"/>
</dbReference>